<gene>
    <name evidence="2" type="ORF">SNOG_13868</name>
</gene>
<dbReference type="Proteomes" id="UP000001055">
    <property type="component" value="Unassembled WGS sequence"/>
</dbReference>
<evidence type="ECO:0000313" key="2">
    <source>
        <dbReference type="EMBL" id="EAT78892.1"/>
    </source>
</evidence>
<protein>
    <submittedName>
        <fullName evidence="2">Uncharacterized protein</fullName>
    </submittedName>
</protein>
<feature type="region of interest" description="Disordered" evidence="1">
    <location>
        <begin position="135"/>
        <end position="171"/>
    </location>
</feature>
<accession>Q0U2Z6</accession>
<organism evidence="2 3">
    <name type="scientific">Phaeosphaeria nodorum (strain SN15 / ATCC MYA-4574 / FGSC 10173)</name>
    <name type="common">Glume blotch fungus</name>
    <name type="synonym">Parastagonospora nodorum</name>
    <dbReference type="NCBI Taxonomy" id="321614"/>
    <lineage>
        <taxon>Eukaryota</taxon>
        <taxon>Fungi</taxon>
        <taxon>Dikarya</taxon>
        <taxon>Ascomycota</taxon>
        <taxon>Pezizomycotina</taxon>
        <taxon>Dothideomycetes</taxon>
        <taxon>Pleosporomycetidae</taxon>
        <taxon>Pleosporales</taxon>
        <taxon>Pleosporineae</taxon>
        <taxon>Phaeosphaeriaceae</taxon>
        <taxon>Parastagonospora</taxon>
    </lineage>
</organism>
<proteinExistence type="predicted"/>
<evidence type="ECO:0000313" key="3">
    <source>
        <dbReference type="Proteomes" id="UP000001055"/>
    </source>
</evidence>
<dbReference type="VEuPathDB" id="FungiDB:JI435_442760"/>
<evidence type="ECO:0000256" key="1">
    <source>
        <dbReference type="SAM" id="MobiDB-lite"/>
    </source>
</evidence>
<reference evidence="3" key="1">
    <citation type="journal article" date="2007" name="Plant Cell">
        <title>Dothideomycete-plant interactions illuminated by genome sequencing and EST analysis of the wheat pathogen Stagonospora nodorum.</title>
        <authorList>
            <person name="Hane J.K."/>
            <person name="Lowe R.G."/>
            <person name="Solomon P.S."/>
            <person name="Tan K.C."/>
            <person name="Schoch C.L."/>
            <person name="Spatafora J.W."/>
            <person name="Crous P.W."/>
            <person name="Kodira C."/>
            <person name="Birren B.W."/>
            <person name="Galagan J.E."/>
            <person name="Torriani S.F."/>
            <person name="McDonald B.A."/>
            <person name="Oliver R.P."/>
        </authorList>
    </citation>
    <scope>NUCLEOTIDE SEQUENCE [LARGE SCALE GENOMIC DNA]</scope>
    <source>
        <strain evidence="3">SN15 / ATCC MYA-4574 / FGSC 10173</strain>
    </source>
</reference>
<dbReference type="AlphaFoldDB" id="Q0U2Z6"/>
<dbReference type="GeneID" id="5980990"/>
<feature type="compositionally biased region" description="Low complexity" evidence="1">
    <location>
        <begin position="148"/>
        <end position="157"/>
    </location>
</feature>
<dbReference type="EMBL" id="CH445352">
    <property type="protein sequence ID" value="EAT78892.1"/>
    <property type="molecule type" value="Genomic_DNA"/>
</dbReference>
<dbReference type="RefSeq" id="XP_001804068.1">
    <property type="nucleotide sequence ID" value="XM_001804016.1"/>
</dbReference>
<dbReference type="KEGG" id="pno:SNOG_13868"/>
<dbReference type="InParanoid" id="Q0U2Z6"/>
<sequence length="264" mass="29208">MVVTKALTKAQDGGAQAEQRQWPGMVISGVEAQQEPNQDQVACTVCGPCPEDAAGRPYATPKPAGAQGTAIWRYWDRHPNVPLADTIPQYRGPGMAQSPTWRDHRSHCGICTLWRPVSQSASLPVWQPARLTRIQEQQSKTMPERRPSASSPCSAPNRPQPSSFDAARQDSSISRLMQSSDALSTRAQSPPLLHRILHQRGPQTLFAQRQPILAHTLRESQPLPLKHIWTALGHPETRRFPNILLTFAEPKDASLQTPIGTHEL</sequence>
<name>Q0U2Z6_PHANO</name>